<evidence type="ECO:0000313" key="11">
    <source>
        <dbReference type="Proteomes" id="UP000094527"/>
    </source>
</evidence>
<reference evidence="10 11" key="1">
    <citation type="journal article" date="2016" name="Genome Biol. Evol.">
        <title>Gene Family Evolution Reflects Adaptation to Soil Environmental Stressors in the Genome of the Collembolan Orchesella cincta.</title>
        <authorList>
            <person name="Faddeeva-Vakhrusheva A."/>
            <person name="Derks M.F."/>
            <person name="Anvar S.Y."/>
            <person name="Agamennone V."/>
            <person name="Suring W."/>
            <person name="Smit S."/>
            <person name="van Straalen N.M."/>
            <person name="Roelofs D."/>
        </authorList>
    </citation>
    <scope>NUCLEOTIDE SEQUENCE [LARGE SCALE GENOMIC DNA]</scope>
    <source>
        <tissue evidence="10">Mixed pool</tissue>
    </source>
</reference>
<dbReference type="Gene3D" id="3.20.10.10">
    <property type="entry name" value="D-amino Acid Aminotransferase, subunit A, domain 2"/>
    <property type="match status" value="1"/>
</dbReference>
<evidence type="ECO:0000256" key="1">
    <source>
        <dbReference type="ARBA" id="ARBA00001933"/>
    </source>
</evidence>
<keyword evidence="7" id="KW-0663">Pyridoxal phosphate</keyword>
<keyword evidence="8" id="KW-0100">Branched-chain amino acid biosynthesis</keyword>
<keyword evidence="5" id="KW-0028">Amino-acid biosynthesis</keyword>
<dbReference type="GO" id="GO:0009099">
    <property type="term" value="P:L-valine biosynthetic process"/>
    <property type="evidence" value="ECO:0007669"/>
    <property type="project" value="TreeGrafter"/>
</dbReference>
<evidence type="ECO:0000256" key="8">
    <source>
        <dbReference type="ARBA" id="ARBA00023304"/>
    </source>
</evidence>
<dbReference type="GO" id="GO:0009098">
    <property type="term" value="P:L-leucine biosynthetic process"/>
    <property type="evidence" value="ECO:0007669"/>
    <property type="project" value="TreeGrafter"/>
</dbReference>
<gene>
    <name evidence="10" type="ORF">Ocin01_07840</name>
</gene>
<dbReference type="InterPro" id="IPR043131">
    <property type="entry name" value="BCAT-like_N"/>
</dbReference>
<dbReference type="EC" id="2.6.1.42" evidence="3"/>
<dbReference type="InterPro" id="IPR005786">
    <property type="entry name" value="B_amino_transII"/>
</dbReference>
<dbReference type="AlphaFoldDB" id="A0A1D2N0N9"/>
<evidence type="ECO:0000256" key="3">
    <source>
        <dbReference type="ARBA" id="ARBA00013053"/>
    </source>
</evidence>
<evidence type="ECO:0000256" key="5">
    <source>
        <dbReference type="ARBA" id="ARBA00022605"/>
    </source>
</evidence>
<dbReference type="OrthoDB" id="1732691at2759"/>
<evidence type="ECO:0000313" key="10">
    <source>
        <dbReference type="EMBL" id="ODM98839.1"/>
    </source>
</evidence>
<name>A0A1D2N0N9_ORCCI</name>
<evidence type="ECO:0000256" key="7">
    <source>
        <dbReference type="ARBA" id="ARBA00022898"/>
    </source>
</evidence>
<dbReference type="InterPro" id="IPR001544">
    <property type="entry name" value="Aminotrans_IV"/>
</dbReference>
<dbReference type="Gene3D" id="3.30.470.10">
    <property type="match status" value="1"/>
</dbReference>
<dbReference type="FunFam" id="3.30.470.10:FF:000002">
    <property type="entry name" value="Branched-chain-amino-acid aminotransferase"/>
    <property type="match status" value="1"/>
</dbReference>
<accession>A0A1D2N0N9</accession>
<dbReference type="Pfam" id="PF01063">
    <property type="entry name" value="Aminotran_4"/>
    <property type="match status" value="1"/>
</dbReference>
<dbReference type="GO" id="GO:0004084">
    <property type="term" value="F:branched-chain-amino-acid transaminase activity"/>
    <property type="evidence" value="ECO:0007669"/>
    <property type="project" value="UniProtKB-EC"/>
</dbReference>
<dbReference type="SUPFAM" id="SSF56752">
    <property type="entry name" value="D-aminoacid aminotransferase-like PLP-dependent enzymes"/>
    <property type="match status" value="1"/>
</dbReference>
<dbReference type="InterPro" id="IPR043132">
    <property type="entry name" value="BCAT-like_C"/>
</dbReference>
<protein>
    <recommendedName>
        <fullName evidence="3">branched-chain-amino-acid transaminase</fullName>
        <ecNumber evidence="3">2.6.1.42</ecNumber>
    </recommendedName>
</protein>
<dbReference type="PANTHER" id="PTHR11825">
    <property type="entry name" value="SUBGROUP IIII AMINOTRANSFERASE"/>
    <property type="match status" value="1"/>
</dbReference>
<keyword evidence="4 10" id="KW-0032">Aminotransferase</keyword>
<proteinExistence type="inferred from homology"/>
<evidence type="ECO:0000256" key="9">
    <source>
        <dbReference type="PIRSR" id="PIRSR006468-1"/>
    </source>
</evidence>
<evidence type="ECO:0000256" key="6">
    <source>
        <dbReference type="ARBA" id="ARBA00022679"/>
    </source>
</evidence>
<dbReference type="InterPro" id="IPR033939">
    <property type="entry name" value="BCAT_family"/>
</dbReference>
<dbReference type="OMA" id="WEVSERK"/>
<comment type="cofactor">
    <cofactor evidence="1">
        <name>pyridoxal 5'-phosphate</name>
        <dbReference type="ChEBI" id="CHEBI:597326"/>
    </cofactor>
</comment>
<dbReference type="PIRSF" id="PIRSF006468">
    <property type="entry name" value="BCAT1"/>
    <property type="match status" value="1"/>
</dbReference>
<dbReference type="PANTHER" id="PTHR11825:SF44">
    <property type="entry name" value="BRANCHED-CHAIN-AMINO-ACID AMINOTRANSFERASE"/>
    <property type="match status" value="1"/>
</dbReference>
<feature type="modified residue" description="N6-(pyridoxal phosphate)lysine" evidence="9">
    <location>
        <position position="249"/>
    </location>
</feature>
<dbReference type="CDD" id="cd01557">
    <property type="entry name" value="BCAT_beta_family"/>
    <property type="match status" value="1"/>
</dbReference>
<dbReference type="GO" id="GO:0005739">
    <property type="term" value="C:mitochondrion"/>
    <property type="evidence" value="ECO:0007669"/>
    <property type="project" value="TreeGrafter"/>
</dbReference>
<dbReference type="InterPro" id="IPR036038">
    <property type="entry name" value="Aminotransferase-like"/>
</dbReference>
<dbReference type="EMBL" id="LJIJ01000318">
    <property type="protein sequence ID" value="ODM98839.1"/>
    <property type="molecule type" value="Genomic_DNA"/>
</dbReference>
<sequence length="413" mass="46383">MGLFWRNFGILKQSALRVKAARCTVLLTEIRRHENTSSGSSSTDKSGDGTFTADDMEINIVSDEELRKKPDFSTLKFGTVFSDYMFSVKWDTENGWGIPKIAPVKSFQIHPAAKCLHYAVQVIESFKAYKGIDGNIRIFRPDLNMDRLLLGAKRLVLPSFDPNELIECVKRLVKLEQEWVPDLKHTALLIRPVYVGTDPTLGVAVAKSALLYVLLSPVGSYFAPDFKSASVLADPKYSRSWPGGSGDLKLGGNYGHTIYIQRAAEKRKHQLVLWLHGKNNEITGVHCLNIFFVIRNESGGTELVTPPLNGLIFPGVTRQSIIDLCQKWKDVQVVERNITIEEVKELLDQKKLKEMFGTGSMCITCPISSIFFEGSKYDVPTVKQDKPLYDRINTALGDIYYGRKDDPWGVKVD</sequence>
<organism evidence="10 11">
    <name type="scientific">Orchesella cincta</name>
    <name type="common">Springtail</name>
    <name type="synonym">Podura cincta</name>
    <dbReference type="NCBI Taxonomy" id="48709"/>
    <lineage>
        <taxon>Eukaryota</taxon>
        <taxon>Metazoa</taxon>
        <taxon>Ecdysozoa</taxon>
        <taxon>Arthropoda</taxon>
        <taxon>Hexapoda</taxon>
        <taxon>Collembola</taxon>
        <taxon>Entomobryomorpha</taxon>
        <taxon>Entomobryoidea</taxon>
        <taxon>Orchesellidae</taxon>
        <taxon>Orchesellinae</taxon>
        <taxon>Orchesella</taxon>
    </lineage>
</organism>
<keyword evidence="11" id="KW-1185">Reference proteome</keyword>
<keyword evidence="6 10" id="KW-0808">Transferase</keyword>
<dbReference type="STRING" id="48709.A0A1D2N0N9"/>
<comment type="caution">
    <text evidence="10">The sequence shown here is derived from an EMBL/GenBank/DDBJ whole genome shotgun (WGS) entry which is preliminary data.</text>
</comment>
<comment type="similarity">
    <text evidence="2">Belongs to the class-IV pyridoxal-phosphate-dependent aminotransferase family.</text>
</comment>
<evidence type="ECO:0000256" key="4">
    <source>
        <dbReference type="ARBA" id="ARBA00022576"/>
    </source>
</evidence>
<evidence type="ECO:0000256" key="2">
    <source>
        <dbReference type="ARBA" id="ARBA00009320"/>
    </source>
</evidence>
<dbReference type="Proteomes" id="UP000094527">
    <property type="component" value="Unassembled WGS sequence"/>
</dbReference>